<keyword evidence="3" id="KW-1185">Reference proteome</keyword>
<dbReference type="EMBL" id="RDBF01000005">
    <property type="protein sequence ID" value="RLV56005.1"/>
    <property type="molecule type" value="Genomic_DNA"/>
</dbReference>
<feature type="compositionally biased region" description="Basic and acidic residues" evidence="1">
    <location>
        <begin position="89"/>
        <end position="102"/>
    </location>
</feature>
<proteinExistence type="predicted"/>
<feature type="compositionally biased region" description="Basic and acidic residues" evidence="1">
    <location>
        <begin position="205"/>
        <end position="259"/>
    </location>
</feature>
<comment type="caution">
    <text evidence="2">The sequence shown here is derived from an EMBL/GenBank/DDBJ whole genome shotgun (WGS) entry which is preliminary data.</text>
</comment>
<gene>
    <name evidence="2" type="ORF">D9V41_08925</name>
</gene>
<accession>A0A3L8PKT8</accession>
<protein>
    <submittedName>
        <fullName evidence="2">Uncharacterized protein</fullName>
    </submittedName>
</protein>
<evidence type="ECO:0000256" key="1">
    <source>
        <dbReference type="SAM" id="MobiDB-lite"/>
    </source>
</evidence>
<organism evidence="2 3">
    <name type="scientific">Aeromicrobium phragmitis</name>
    <dbReference type="NCBI Taxonomy" id="2478914"/>
    <lineage>
        <taxon>Bacteria</taxon>
        <taxon>Bacillati</taxon>
        <taxon>Actinomycetota</taxon>
        <taxon>Actinomycetes</taxon>
        <taxon>Propionibacteriales</taxon>
        <taxon>Nocardioidaceae</taxon>
        <taxon>Aeromicrobium</taxon>
    </lineage>
</organism>
<feature type="compositionally biased region" description="Basic and acidic residues" evidence="1">
    <location>
        <begin position="62"/>
        <end position="72"/>
    </location>
</feature>
<dbReference type="Proteomes" id="UP000282515">
    <property type="component" value="Unassembled WGS sequence"/>
</dbReference>
<evidence type="ECO:0000313" key="3">
    <source>
        <dbReference type="Proteomes" id="UP000282515"/>
    </source>
</evidence>
<dbReference type="AlphaFoldDB" id="A0A3L8PKT8"/>
<feature type="region of interest" description="Disordered" evidence="1">
    <location>
        <begin position="1"/>
        <end position="102"/>
    </location>
</feature>
<evidence type="ECO:0000313" key="2">
    <source>
        <dbReference type="EMBL" id="RLV56005.1"/>
    </source>
</evidence>
<name>A0A3L8PKT8_9ACTN</name>
<reference evidence="2 3" key="1">
    <citation type="submission" date="2018-10" db="EMBL/GenBank/DDBJ databases">
        <title>Aeromicrobium sp. 9W16Y-2 whole genome shotgun sequence.</title>
        <authorList>
            <person name="Li F."/>
        </authorList>
    </citation>
    <scope>NUCLEOTIDE SEQUENCE [LARGE SCALE GENOMIC DNA]</scope>
    <source>
        <strain evidence="2 3">9W16Y-2</strain>
    </source>
</reference>
<feature type="region of interest" description="Disordered" evidence="1">
    <location>
        <begin position="195"/>
        <end position="272"/>
    </location>
</feature>
<feature type="compositionally biased region" description="Basic and acidic residues" evidence="1">
    <location>
        <begin position="19"/>
        <end position="52"/>
    </location>
</feature>
<sequence length="303" mass="33092">MQSGDHPLDGTVGEFGEIDGDHPGGRRGDREHHPGRRVDQLEGRIGVHDSEGGARGSTGRSRRTDRCFRIGRPEPTQLAGHRACGRPPGRVDQHRHAPQARRVERQHVLADPYGRPRAGGPAGQEGEYFGPVLAAALHHQQRFGDSEAFDAQPAAQCEVVGRKVDGLLGPAVPGDALVQGVAFHVELRQQAIERGWYPPGPAAQYRHDGGDEHHADDEGVDEHAHGEGEGDRFDHRVALGDEGDEHREHDDSRRGHDAATGDEACPDRPVGVPVAGELLLHARHEEQLVVHRQSEQHAHEQDR</sequence>